<dbReference type="CDD" id="cd16917">
    <property type="entry name" value="HATPase_UhpB-NarQ-NarX-like"/>
    <property type="match status" value="1"/>
</dbReference>
<keyword evidence="1" id="KW-0808">Transferase</keyword>
<dbReference type="InterPro" id="IPR050482">
    <property type="entry name" value="Sensor_HK_TwoCompSys"/>
</dbReference>
<dbReference type="Gene3D" id="1.25.40.10">
    <property type="entry name" value="Tetratricopeptide repeat domain"/>
    <property type="match status" value="1"/>
</dbReference>
<dbReference type="InterPro" id="IPR011990">
    <property type="entry name" value="TPR-like_helical_dom_sf"/>
</dbReference>
<organism evidence="5 6">
    <name type="scientific">Chitinophaga solisilvae</name>
    <dbReference type="NCBI Taxonomy" id="1233460"/>
    <lineage>
        <taxon>Bacteria</taxon>
        <taxon>Pseudomonadati</taxon>
        <taxon>Bacteroidota</taxon>
        <taxon>Chitinophagia</taxon>
        <taxon>Chitinophagales</taxon>
        <taxon>Chitinophagaceae</taxon>
        <taxon>Chitinophaga</taxon>
    </lineage>
</organism>
<dbReference type="InterPro" id="IPR019734">
    <property type="entry name" value="TPR_rpt"/>
</dbReference>
<dbReference type="PANTHER" id="PTHR24421:SF58">
    <property type="entry name" value="SIGNAL TRANSDUCTION HISTIDINE-PROTEIN KINASE_PHOSPHATASE UHPB"/>
    <property type="match status" value="1"/>
</dbReference>
<comment type="caution">
    <text evidence="5">The sequence shown here is derived from an EMBL/GenBank/DDBJ whole genome shotgun (WGS) entry which is preliminary data.</text>
</comment>
<keyword evidence="6" id="KW-1185">Reference proteome</keyword>
<dbReference type="Gene3D" id="1.20.5.1930">
    <property type="match status" value="1"/>
</dbReference>
<keyword evidence="3" id="KW-0902">Two-component regulatory system</keyword>
<dbReference type="GO" id="GO:0016020">
    <property type="term" value="C:membrane"/>
    <property type="evidence" value="ECO:0007669"/>
    <property type="project" value="InterPro"/>
</dbReference>
<dbReference type="AlphaFoldDB" id="A0A3S1D0V7"/>
<dbReference type="Pfam" id="PF07730">
    <property type="entry name" value="HisKA_3"/>
    <property type="match status" value="1"/>
</dbReference>
<accession>A0A3S1D0V7</accession>
<dbReference type="SMART" id="SM00028">
    <property type="entry name" value="TPR"/>
    <property type="match status" value="3"/>
</dbReference>
<proteinExistence type="predicted"/>
<dbReference type="Gene3D" id="3.30.565.10">
    <property type="entry name" value="Histidine kinase-like ATPase, C-terminal domain"/>
    <property type="match status" value="1"/>
</dbReference>
<evidence type="ECO:0000313" key="6">
    <source>
        <dbReference type="Proteomes" id="UP000281028"/>
    </source>
</evidence>
<dbReference type="GO" id="GO:0046983">
    <property type="term" value="F:protein dimerization activity"/>
    <property type="evidence" value="ECO:0007669"/>
    <property type="project" value="InterPro"/>
</dbReference>
<keyword evidence="2 5" id="KW-0418">Kinase</keyword>
<name>A0A3S1D0V7_9BACT</name>
<sequence length="661" mass="74131">MAKLIKSLFCCIVFAYSAMAQVPLNDLAYTDSLSAILNGQHNDSSKSGAAFQLTEYYAQKDTIRAMQYLQQSRAWLGNSPLLRALYPYYYGLLLARTQPPLAEAQFLLADSLLKKIPGSASCGFQARAWQKYGVLQQVKDNEEAYMDIIIHKVMPLARQAGDSIFIGKSLLDLGIVFKNNAKRDKAEAYCLEAISVLKGREGAESLLVEVYYTIAENYILSGKNPQARAMLDSAWVLLSPYPESDKVIDYYGAEGMYYTMQAQFDKALGSLDKGIQLARRRGLRYEGQRLELQQFYAYYNQKNFAKAKEVMLRLMQQPEMMARANNRIQLYYGLAETYRALGQMTPAYQWLMSFSQLSDSLSASRSRNEISALEAKYRNAESRKRISVLEAASESSSLSARNTLLTLWLLAAVSIALVIASAFTLFYYRNNKKLSEQKEINYQQQLREMEQQQQLGISRAMLEGEERERRRVARDLHDGLGGMLAGVKIKLSNLGAGHDHHAALHNIVGQLDSSMKELRLIARNLMPESLLKFGLETALKDLCESLRSERTQIDFQAFGIEPDIAEPVQVTIYRIVQETLTNAIRHANASEILLQCSQNGDAFFITVEDNGKGFDLSGIANAAGIGMSNIKNRVKYLKGKLDISSVLNEGTTINIELNVGD</sequence>
<dbReference type="InterPro" id="IPR005467">
    <property type="entry name" value="His_kinase_dom"/>
</dbReference>
<dbReference type="OrthoDB" id="617348at2"/>
<dbReference type="InterPro" id="IPR011712">
    <property type="entry name" value="Sig_transdc_His_kin_sub3_dim/P"/>
</dbReference>
<protein>
    <submittedName>
        <fullName evidence="5">Sensor histidine kinase</fullName>
    </submittedName>
</protein>
<dbReference type="SUPFAM" id="SSF55874">
    <property type="entry name" value="ATPase domain of HSP90 chaperone/DNA topoisomerase II/histidine kinase"/>
    <property type="match status" value="1"/>
</dbReference>
<dbReference type="Pfam" id="PF02518">
    <property type="entry name" value="HATPase_c"/>
    <property type="match status" value="1"/>
</dbReference>
<feature type="domain" description="Histidine kinase" evidence="4">
    <location>
        <begin position="471"/>
        <end position="661"/>
    </location>
</feature>
<dbReference type="EMBL" id="RIAR02000001">
    <property type="protein sequence ID" value="NSL85786.1"/>
    <property type="molecule type" value="Genomic_DNA"/>
</dbReference>
<dbReference type="Proteomes" id="UP000281028">
    <property type="component" value="Unassembled WGS sequence"/>
</dbReference>
<dbReference type="GO" id="GO:0000155">
    <property type="term" value="F:phosphorelay sensor kinase activity"/>
    <property type="evidence" value="ECO:0007669"/>
    <property type="project" value="InterPro"/>
</dbReference>
<gene>
    <name evidence="5" type="ORF">ECE50_003015</name>
</gene>
<dbReference type="PROSITE" id="PS50109">
    <property type="entry name" value="HIS_KIN"/>
    <property type="match status" value="1"/>
</dbReference>
<dbReference type="InterPro" id="IPR036890">
    <property type="entry name" value="HATPase_C_sf"/>
</dbReference>
<evidence type="ECO:0000259" key="4">
    <source>
        <dbReference type="PROSITE" id="PS50109"/>
    </source>
</evidence>
<evidence type="ECO:0000256" key="1">
    <source>
        <dbReference type="ARBA" id="ARBA00022679"/>
    </source>
</evidence>
<dbReference type="PANTHER" id="PTHR24421">
    <property type="entry name" value="NITRATE/NITRITE SENSOR PROTEIN NARX-RELATED"/>
    <property type="match status" value="1"/>
</dbReference>
<dbReference type="SUPFAM" id="SSF48452">
    <property type="entry name" value="TPR-like"/>
    <property type="match status" value="1"/>
</dbReference>
<evidence type="ECO:0000256" key="2">
    <source>
        <dbReference type="ARBA" id="ARBA00022777"/>
    </source>
</evidence>
<evidence type="ECO:0000313" key="5">
    <source>
        <dbReference type="EMBL" id="NSL85786.1"/>
    </source>
</evidence>
<evidence type="ECO:0000256" key="3">
    <source>
        <dbReference type="ARBA" id="ARBA00023012"/>
    </source>
</evidence>
<reference evidence="5" key="1">
    <citation type="submission" date="2020-05" db="EMBL/GenBank/DDBJ databases">
        <title>Chitinophaga laudate sp. nov., isolated from a tropical peat swamp.</title>
        <authorList>
            <person name="Goh C.B.S."/>
            <person name="Lee M.S."/>
            <person name="Parimannan S."/>
            <person name="Pasbakhsh P."/>
            <person name="Yule C.M."/>
            <person name="Rajandas H."/>
            <person name="Loke S."/>
            <person name="Croft L."/>
            <person name="Tan J.B.L."/>
        </authorList>
    </citation>
    <scope>NUCLEOTIDE SEQUENCE</scope>
    <source>
        <strain evidence="5">Mgbs1</strain>
    </source>
</reference>
<dbReference type="InterPro" id="IPR003594">
    <property type="entry name" value="HATPase_dom"/>
</dbReference>
<dbReference type="SMART" id="SM00387">
    <property type="entry name" value="HATPase_c"/>
    <property type="match status" value="1"/>
</dbReference>